<evidence type="ECO:0000313" key="2">
    <source>
        <dbReference type="Proteomes" id="UP000234789"/>
    </source>
</evidence>
<dbReference type="NCBIfam" id="NF041808">
    <property type="entry name" value="daptide_123"/>
    <property type="match status" value="1"/>
</dbReference>
<name>A0A2N5N0G9_9BACL</name>
<evidence type="ECO:0000313" key="1">
    <source>
        <dbReference type="EMBL" id="PLT43819.1"/>
    </source>
</evidence>
<reference evidence="1 2" key="1">
    <citation type="submission" date="2017-05" db="EMBL/GenBank/DDBJ databases">
        <title>Functional genome analysis of Paenibacillus pasadenensis strain R16: insights on endophytic life style and antifungal activity.</title>
        <authorList>
            <person name="Passera A."/>
            <person name="Marcolungo L."/>
            <person name="Casati P."/>
            <person name="Brasca M."/>
            <person name="Quaglino F."/>
            <person name="Delledonne M."/>
        </authorList>
    </citation>
    <scope>NUCLEOTIDE SEQUENCE [LARGE SCALE GENOMIC DNA]</scope>
    <source>
        <strain evidence="1 2">R16</strain>
    </source>
</reference>
<dbReference type="EMBL" id="NFEZ01000004">
    <property type="protein sequence ID" value="PLT43819.1"/>
    <property type="molecule type" value="Genomic_DNA"/>
</dbReference>
<protein>
    <submittedName>
        <fullName evidence="1">Uncharacterized protein</fullName>
    </submittedName>
</protein>
<sequence>MRSMNEISLQLEELEAVAAPGWQDTVVIIAIGLGIAALT</sequence>
<organism evidence="1 2">
    <name type="scientific">Paenibacillus pasadenensis</name>
    <dbReference type="NCBI Taxonomy" id="217090"/>
    <lineage>
        <taxon>Bacteria</taxon>
        <taxon>Bacillati</taxon>
        <taxon>Bacillota</taxon>
        <taxon>Bacilli</taxon>
        <taxon>Bacillales</taxon>
        <taxon>Paenibacillaceae</taxon>
        <taxon>Paenibacillus</taxon>
    </lineage>
</organism>
<comment type="caution">
    <text evidence="1">The sequence shown here is derived from an EMBL/GenBank/DDBJ whole genome shotgun (WGS) entry which is preliminary data.</text>
</comment>
<dbReference type="AlphaFoldDB" id="A0A2N5N0G9"/>
<gene>
    <name evidence="1" type="ORF">B8V81_2250</name>
</gene>
<keyword evidence="2" id="KW-1185">Reference proteome</keyword>
<accession>A0A2N5N0G9</accession>
<proteinExistence type="predicted"/>
<dbReference type="Proteomes" id="UP000234789">
    <property type="component" value="Unassembled WGS sequence"/>
</dbReference>